<dbReference type="Pfam" id="PF11716">
    <property type="entry name" value="MDMPI_N"/>
    <property type="match status" value="1"/>
</dbReference>
<name>A0ABS1MBL6_9NOCA</name>
<evidence type="ECO:0000259" key="1">
    <source>
        <dbReference type="Pfam" id="PF07398"/>
    </source>
</evidence>
<dbReference type="NCBIfam" id="TIGR03083">
    <property type="entry name" value="maleylpyruvate isomerase family mycothiol-dependent enzyme"/>
    <property type="match status" value="1"/>
</dbReference>
<sequence length="229" mass="25170">MDFLAVLRTELTTFGGLITPDADLAAPVPTCGDWTFYDLVDHMGQGNLWVVTAVAENRGDFQGPPAPKDATDLRAWYDETADAILESLSAAPETPAWTFTRLLPRNVAFWRRRRAQETLMHRWDAQNALGTPQPFDPALADDGITEIFEMFAQRMIDRGLATAPATALRVRSTDTDRTWTYGPGDAVTEISATASDLLLALWQRIPTSALTWEGDRPAGEKVLAGPLVP</sequence>
<feature type="domain" description="MDMPI C-terminal" evidence="1">
    <location>
        <begin position="139"/>
        <end position="218"/>
    </location>
</feature>
<evidence type="ECO:0000313" key="3">
    <source>
        <dbReference type="EMBL" id="MBL1077500.1"/>
    </source>
</evidence>
<dbReference type="RefSeq" id="WP_201950850.1">
    <property type="nucleotide sequence ID" value="NZ_JAERRJ010000009.1"/>
</dbReference>
<organism evidence="3 4">
    <name type="scientific">Nocardia acididurans</name>
    <dbReference type="NCBI Taxonomy" id="2802282"/>
    <lineage>
        <taxon>Bacteria</taxon>
        <taxon>Bacillati</taxon>
        <taxon>Actinomycetota</taxon>
        <taxon>Actinomycetes</taxon>
        <taxon>Mycobacteriales</taxon>
        <taxon>Nocardiaceae</taxon>
        <taxon>Nocardia</taxon>
    </lineage>
</organism>
<reference evidence="3 4" key="1">
    <citation type="submission" date="2021-01" db="EMBL/GenBank/DDBJ databases">
        <title>WGS of actinomycetes isolated from Thailand.</title>
        <authorList>
            <person name="Thawai C."/>
        </authorList>
    </citation>
    <scope>NUCLEOTIDE SEQUENCE [LARGE SCALE GENOMIC DNA]</scope>
    <source>
        <strain evidence="3 4">LPG 2</strain>
    </source>
</reference>
<dbReference type="Gene3D" id="1.20.120.450">
    <property type="entry name" value="dinb family like domain"/>
    <property type="match status" value="1"/>
</dbReference>
<dbReference type="InterPro" id="IPR024344">
    <property type="entry name" value="MDMPI_metal-binding"/>
</dbReference>
<dbReference type="GO" id="GO:0016853">
    <property type="term" value="F:isomerase activity"/>
    <property type="evidence" value="ECO:0007669"/>
    <property type="project" value="UniProtKB-KW"/>
</dbReference>
<proteinExistence type="predicted"/>
<dbReference type="InterPro" id="IPR017517">
    <property type="entry name" value="Maleyloyr_isom"/>
</dbReference>
<gene>
    <name evidence="3" type="ORF">JK358_24140</name>
</gene>
<dbReference type="Proteomes" id="UP000602198">
    <property type="component" value="Unassembled WGS sequence"/>
</dbReference>
<dbReference type="InterPro" id="IPR034660">
    <property type="entry name" value="DinB/YfiT-like"/>
</dbReference>
<dbReference type="InterPro" id="IPR010872">
    <property type="entry name" value="MDMPI_C-term_domain"/>
</dbReference>
<dbReference type="PANTHER" id="PTHR40758">
    <property type="entry name" value="CONSERVED PROTEIN"/>
    <property type="match status" value="1"/>
</dbReference>
<evidence type="ECO:0000313" key="4">
    <source>
        <dbReference type="Proteomes" id="UP000602198"/>
    </source>
</evidence>
<keyword evidence="4" id="KW-1185">Reference proteome</keyword>
<dbReference type="Pfam" id="PF07398">
    <property type="entry name" value="MDMPI_C"/>
    <property type="match status" value="1"/>
</dbReference>
<dbReference type="PANTHER" id="PTHR40758:SF1">
    <property type="entry name" value="CONSERVED PROTEIN"/>
    <property type="match status" value="1"/>
</dbReference>
<accession>A0ABS1MBL6</accession>
<feature type="domain" description="Mycothiol-dependent maleylpyruvate isomerase metal-binding" evidence="2">
    <location>
        <begin position="7"/>
        <end position="126"/>
    </location>
</feature>
<keyword evidence="3" id="KW-0413">Isomerase</keyword>
<dbReference type="EMBL" id="JAERRJ010000009">
    <property type="protein sequence ID" value="MBL1077500.1"/>
    <property type="molecule type" value="Genomic_DNA"/>
</dbReference>
<protein>
    <submittedName>
        <fullName evidence="3">Maleylpyruvate isomerase family mycothiol-dependent enzyme</fullName>
    </submittedName>
</protein>
<dbReference type="SUPFAM" id="SSF109854">
    <property type="entry name" value="DinB/YfiT-like putative metalloenzymes"/>
    <property type="match status" value="1"/>
</dbReference>
<comment type="caution">
    <text evidence="3">The sequence shown here is derived from an EMBL/GenBank/DDBJ whole genome shotgun (WGS) entry which is preliminary data.</text>
</comment>
<evidence type="ECO:0000259" key="2">
    <source>
        <dbReference type="Pfam" id="PF11716"/>
    </source>
</evidence>